<dbReference type="Proteomes" id="UP000587462">
    <property type="component" value="Unassembled WGS sequence"/>
</dbReference>
<evidence type="ECO:0000259" key="2">
    <source>
        <dbReference type="SMART" id="SM00470"/>
    </source>
</evidence>
<keyword evidence="4" id="KW-1185">Reference proteome</keyword>
<name>A0A7Y7E6B1_STRMO</name>
<protein>
    <submittedName>
        <fullName evidence="3">ParB N-terminal domain-containing protein</fullName>
    </submittedName>
</protein>
<feature type="compositionally biased region" description="Low complexity" evidence="1">
    <location>
        <begin position="1"/>
        <end position="17"/>
    </location>
</feature>
<evidence type="ECO:0000313" key="4">
    <source>
        <dbReference type="Proteomes" id="UP000587462"/>
    </source>
</evidence>
<dbReference type="InterPro" id="IPR003115">
    <property type="entry name" value="ParB_N"/>
</dbReference>
<dbReference type="AlphaFoldDB" id="A0A7Y7E6B1"/>
<reference evidence="3 4" key="1">
    <citation type="submission" date="2020-04" db="EMBL/GenBank/DDBJ databases">
        <title>Draft Genome Sequence of Streptomyces morookaense DSM 40503, an 8-azaguanine-producing strain.</title>
        <authorList>
            <person name="Qi J."/>
            <person name="Gao J.-M."/>
        </authorList>
    </citation>
    <scope>NUCLEOTIDE SEQUENCE [LARGE SCALE GENOMIC DNA]</scope>
    <source>
        <strain evidence="3 4">DSM 40503</strain>
    </source>
</reference>
<evidence type="ECO:0000313" key="3">
    <source>
        <dbReference type="EMBL" id="NVK77027.1"/>
    </source>
</evidence>
<comment type="caution">
    <text evidence="3">The sequence shown here is derived from an EMBL/GenBank/DDBJ whole genome shotgun (WGS) entry which is preliminary data.</text>
</comment>
<gene>
    <name evidence="3" type="ORF">HG542_05070</name>
</gene>
<feature type="domain" description="ParB-like N-terminal" evidence="2">
    <location>
        <begin position="38"/>
        <end position="122"/>
    </location>
</feature>
<dbReference type="InterPro" id="IPR036086">
    <property type="entry name" value="ParB/Sulfiredoxin_sf"/>
</dbReference>
<feature type="region of interest" description="Disordered" evidence="1">
    <location>
        <begin position="253"/>
        <end position="292"/>
    </location>
</feature>
<dbReference type="SMART" id="SM00470">
    <property type="entry name" value="ParB"/>
    <property type="match status" value="1"/>
</dbReference>
<proteinExistence type="predicted"/>
<sequence>MGDVVTTCGQTTTAETAGEAEDGTEGGCTGGLEAQRTVVLPIGSLRPSHSPRVAGEDPRHVQTLAGAEGPLPPIVVHRATMRVVDGMHRLRAARLRGDERITARFFDGSEDDAFVHAVRLNTLQGLPLTQADRAAAATRIIHTHPHWSDRLIASTAGLSASTVASLRKRAAGEAVQVNARTGRDGRVRPLNAAEGRRRARALIEAKPQATLREIADVAGIALGTARDVRERMRMGQDPVPKKLRDAESRLAAEMTLHGPRRPAPVTPKATADGTPDESGGAPLPKLRKDPSLRFTEGGRTLLHLLSANAMGGERWRRLLESVPAHRRTMVAQAARHTAETWLRFAIELERRTM</sequence>
<dbReference type="Gene3D" id="3.90.1530.10">
    <property type="entry name" value="Conserved hypothetical protein from pyrococcus furiosus pfu- 392566-001, ParB domain"/>
    <property type="match status" value="1"/>
</dbReference>
<evidence type="ECO:0000256" key="1">
    <source>
        <dbReference type="SAM" id="MobiDB-lite"/>
    </source>
</evidence>
<dbReference type="SUPFAM" id="SSF110849">
    <property type="entry name" value="ParB/Sulfiredoxin"/>
    <property type="match status" value="1"/>
</dbReference>
<feature type="region of interest" description="Disordered" evidence="1">
    <location>
        <begin position="1"/>
        <end position="31"/>
    </location>
</feature>
<organism evidence="3 4">
    <name type="scientific">Streptomyces morookaense</name>
    <name type="common">Streptoverticillium morookaense</name>
    <dbReference type="NCBI Taxonomy" id="1970"/>
    <lineage>
        <taxon>Bacteria</taxon>
        <taxon>Bacillati</taxon>
        <taxon>Actinomycetota</taxon>
        <taxon>Actinomycetes</taxon>
        <taxon>Kitasatosporales</taxon>
        <taxon>Streptomycetaceae</taxon>
        <taxon>Streptomyces</taxon>
    </lineage>
</organism>
<accession>A0A7Y7E6B1</accession>
<dbReference type="EMBL" id="JABBXF010000008">
    <property type="protein sequence ID" value="NVK77027.1"/>
    <property type="molecule type" value="Genomic_DNA"/>
</dbReference>